<feature type="active site" description="Proton acceptor" evidence="4">
    <location>
        <position position="80"/>
    </location>
</feature>
<evidence type="ECO:0000256" key="2">
    <source>
        <dbReference type="ARBA" id="ARBA00022801"/>
    </source>
</evidence>
<evidence type="ECO:0000313" key="5">
    <source>
        <dbReference type="EMBL" id="BBO33477.1"/>
    </source>
</evidence>
<feature type="site" description="Important for substrate specificity" evidence="4">
    <location>
        <position position="81"/>
    </location>
</feature>
<dbReference type="GO" id="GO:0047429">
    <property type="term" value="F:nucleoside triphosphate diphosphatase activity"/>
    <property type="evidence" value="ECO:0007669"/>
    <property type="project" value="UniProtKB-EC"/>
</dbReference>
<dbReference type="SUPFAM" id="SSF52972">
    <property type="entry name" value="ITPase-like"/>
    <property type="match status" value="1"/>
</dbReference>
<comment type="catalytic activity">
    <reaction evidence="4">
        <text>UTP + H2O = UMP + diphosphate + H(+)</text>
        <dbReference type="Rhea" id="RHEA:29395"/>
        <dbReference type="ChEBI" id="CHEBI:15377"/>
        <dbReference type="ChEBI" id="CHEBI:15378"/>
        <dbReference type="ChEBI" id="CHEBI:33019"/>
        <dbReference type="ChEBI" id="CHEBI:46398"/>
        <dbReference type="ChEBI" id="CHEBI:57865"/>
        <dbReference type="EC" id="3.6.1.9"/>
    </reaction>
</comment>
<proteinExistence type="inferred from homology"/>
<dbReference type="Proteomes" id="UP000326837">
    <property type="component" value="Chromosome"/>
</dbReference>
<comment type="function">
    <text evidence="4">Nucleoside triphosphate pyrophosphatase that hydrolyzes dTTP and UTP. May have a dual role in cell division arrest and in preventing the incorporation of modified nucleotides into cellular nucleic acids.</text>
</comment>
<evidence type="ECO:0000256" key="3">
    <source>
        <dbReference type="ARBA" id="ARBA00023080"/>
    </source>
</evidence>
<dbReference type="EC" id="3.6.1.9" evidence="4"/>
<keyword evidence="3 4" id="KW-0546">Nucleotide metabolism</keyword>
<gene>
    <name evidence="5" type="ORF">PLANPX_3089</name>
</gene>
<comment type="caution">
    <text evidence="4">Lacks conserved residue(s) required for the propagation of feature annotation.</text>
</comment>
<comment type="catalytic activity">
    <reaction evidence="4">
        <text>dTTP + H2O = dTMP + diphosphate + H(+)</text>
        <dbReference type="Rhea" id="RHEA:28534"/>
        <dbReference type="ChEBI" id="CHEBI:15377"/>
        <dbReference type="ChEBI" id="CHEBI:15378"/>
        <dbReference type="ChEBI" id="CHEBI:33019"/>
        <dbReference type="ChEBI" id="CHEBI:37568"/>
        <dbReference type="ChEBI" id="CHEBI:63528"/>
        <dbReference type="EC" id="3.6.1.9"/>
    </reaction>
</comment>
<accession>A0A5K7XBR8</accession>
<comment type="cofactor">
    <cofactor evidence="1 4">
        <name>a divalent metal cation</name>
        <dbReference type="ChEBI" id="CHEBI:60240"/>
    </cofactor>
</comment>
<comment type="similarity">
    <text evidence="4">Belongs to the Maf family. YhdE subfamily.</text>
</comment>
<dbReference type="HAMAP" id="MF_00528">
    <property type="entry name" value="Maf"/>
    <property type="match status" value="1"/>
</dbReference>
<dbReference type="EMBL" id="AP021861">
    <property type="protein sequence ID" value="BBO33477.1"/>
    <property type="molecule type" value="Genomic_DNA"/>
</dbReference>
<sequence length="203" mass="21871">MPTRRLILASSSPRRRQLMADAGYQFEIFPPHESVECGICSTGGPASLVVELALSKAINVVAQLKELGQLDDQCVIVACDTVAECGGMVLGKPADEAHARDMLERLRGTLHRVYSGISVWRPGATGDAGQPDVQLATSELRMDQISDEQLDEYLASGLWEGKAGAFGYQDRAGWLHLMSGTESNVVGLPMDLLANMLARIDAD</sequence>
<dbReference type="PANTHER" id="PTHR43213">
    <property type="entry name" value="BIFUNCTIONAL DTTP/UTP PYROPHOSPHATASE/METHYLTRANSFERASE PROTEIN-RELATED"/>
    <property type="match status" value="1"/>
</dbReference>
<evidence type="ECO:0000256" key="1">
    <source>
        <dbReference type="ARBA" id="ARBA00001968"/>
    </source>
</evidence>
<dbReference type="KEGG" id="lpav:PLANPX_3089"/>
<comment type="subcellular location">
    <subcellularLocation>
        <location evidence="4">Cytoplasm</location>
    </subcellularLocation>
</comment>
<name>A0A5K7XBR8_9BACT</name>
<organism evidence="5 6">
    <name type="scientific">Lacipirellula parvula</name>
    <dbReference type="NCBI Taxonomy" id="2650471"/>
    <lineage>
        <taxon>Bacteria</taxon>
        <taxon>Pseudomonadati</taxon>
        <taxon>Planctomycetota</taxon>
        <taxon>Planctomycetia</taxon>
        <taxon>Pirellulales</taxon>
        <taxon>Lacipirellulaceae</taxon>
        <taxon>Lacipirellula</taxon>
    </lineage>
</organism>
<dbReference type="CDD" id="cd00555">
    <property type="entry name" value="Maf"/>
    <property type="match status" value="1"/>
</dbReference>
<dbReference type="InterPro" id="IPR003697">
    <property type="entry name" value="Maf-like"/>
</dbReference>
<dbReference type="RefSeq" id="WP_152099233.1">
    <property type="nucleotide sequence ID" value="NZ_AP021861.1"/>
</dbReference>
<protein>
    <recommendedName>
        <fullName evidence="4">dTTP/UTP pyrophosphatase</fullName>
        <shortName evidence="4">dTTPase/UTPase</shortName>
        <ecNumber evidence="4">3.6.1.9</ecNumber>
    </recommendedName>
    <alternativeName>
        <fullName evidence="4">Nucleoside triphosphate pyrophosphatase</fullName>
    </alternativeName>
    <alternativeName>
        <fullName evidence="4">Nucleotide pyrophosphatase</fullName>
        <shortName evidence="4">Nucleotide PPase</shortName>
    </alternativeName>
</protein>
<evidence type="ECO:0000313" key="6">
    <source>
        <dbReference type="Proteomes" id="UP000326837"/>
    </source>
</evidence>
<keyword evidence="6" id="KW-1185">Reference proteome</keyword>
<dbReference type="InterPro" id="IPR029001">
    <property type="entry name" value="ITPase-like_fam"/>
</dbReference>
<dbReference type="GO" id="GO:0009117">
    <property type="term" value="P:nucleotide metabolic process"/>
    <property type="evidence" value="ECO:0007669"/>
    <property type="project" value="UniProtKB-KW"/>
</dbReference>
<feature type="site" description="Important for substrate specificity" evidence="4">
    <location>
        <position position="169"/>
    </location>
</feature>
<dbReference type="PIRSF" id="PIRSF006305">
    <property type="entry name" value="Maf"/>
    <property type="match status" value="1"/>
</dbReference>
<reference evidence="6" key="1">
    <citation type="submission" date="2019-10" db="EMBL/GenBank/DDBJ databases">
        <title>Lacipirellula parvula gen. nov., sp. nov., representing a lineage of planctomycetes widespread in freshwater anoxic habitats, and description of the family Lacipirellulaceae.</title>
        <authorList>
            <person name="Dedysh S.N."/>
            <person name="Kulichevskaya I.S."/>
            <person name="Beletsky A.V."/>
            <person name="Rakitin A.L."/>
            <person name="Mardanov A.V."/>
            <person name="Ivanova A.A."/>
            <person name="Saltykova V.X."/>
            <person name="Rijpstra W.I.C."/>
            <person name="Sinninghe Damste J.S."/>
            <person name="Ravin N.V."/>
        </authorList>
    </citation>
    <scope>NUCLEOTIDE SEQUENCE [LARGE SCALE GENOMIC DNA]</scope>
    <source>
        <strain evidence="6">PX69</strain>
    </source>
</reference>
<keyword evidence="2 4" id="KW-0378">Hydrolase</keyword>
<dbReference type="AlphaFoldDB" id="A0A5K7XBR8"/>
<dbReference type="GO" id="GO:0005737">
    <property type="term" value="C:cytoplasm"/>
    <property type="evidence" value="ECO:0007669"/>
    <property type="project" value="UniProtKB-SubCell"/>
</dbReference>
<dbReference type="Gene3D" id="3.90.950.10">
    <property type="match status" value="1"/>
</dbReference>
<dbReference type="Pfam" id="PF02545">
    <property type="entry name" value="Maf"/>
    <property type="match status" value="1"/>
</dbReference>
<evidence type="ECO:0000256" key="4">
    <source>
        <dbReference type="HAMAP-Rule" id="MF_00528"/>
    </source>
</evidence>
<keyword evidence="4" id="KW-0963">Cytoplasm</keyword>
<dbReference type="PANTHER" id="PTHR43213:SF5">
    <property type="entry name" value="BIFUNCTIONAL DTTP_UTP PYROPHOSPHATASE_METHYLTRANSFERASE PROTEIN-RELATED"/>
    <property type="match status" value="1"/>
</dbReference>
<feature type="site" description="Important for substrate specificity" evidence="4">
    <location>
        <position position="14"/>
    </location>
</feature>